<dbReference type="Pfam" id="PF01189">
    <property type="entry name" value="Methyltr_RsmB-F"/>
    <property type="match status" value="1"/>
</dbReference>
<evidence type="ECO:0000256" key="6">
    <source>
        <dbReference type="ARBA" id="ARBA00022691"/>
    </source>
</evidence>
<feature type="compositionally biased region" description="Basic residues" evidence="11">
    <location>
        <begin position="1"/>
        <end position="17"/>
    </location>
</feature>
<protein>
    <submittedName>
        <fullName evidence="13">NOL1 NOP2 Sun domain family member 2</fullName>
    </submittedName>
</protein>
<evidence type="ECO:0000313" key="14">
    <source>
        <dbReference type="Proteomes" id="UP000785200"/>
    </source>
</evidence>
<dbReference type="InterPro" id="IPR001678">
    <property type="entry name" value="MeTrfase_RsmB-F_NOP2_dom"/>
</dbReference>
<evidence type="ECO:0000256" key="4">
    <source>
        <dbReference type="ARBA" id="ARBA00022603"/>
    </source>
</evidence>
<evidence type="ECO:0000256" key="9">
    <source>
        <dbReference type="ARBA" id="ARBA00023242"/>
    </source>
</evidence>
<dbReference type="InterPro" id="IPR018314">
    <property type="entry name" value="RsmB/NOL1/NOP2-like_CS"/>
</dbReference>
<evidence type="ECO:0000256" key="1">
    <source>
        <dbReference type="ARBA" id="ARBA00004123"/>
    </source>
</evidence>
<proteinExistence type="inferred from homology"/>
<dbReference type="EMBL" id="VNKQ01000008">
    <property type="protein sequence ID" value="KAG0649349.1"/>
    <property type="molecule type" value="Genomic_DNA"/>
</dbReference>
<feature type="domain" description="SAM-dependent MTase RsmB/NOP-type" evidence="12">
    <location>
        <begin position="63"/>
        <end position="479"/>
    </location>
</feature>
<dbReference type="GO" id="GO:0005737">
    <property type="term" value="C:cytoplasm"/>
    <property type="evidence" value="ECO:0007669"/>
    <property type="project" value="TreeGrafter"/>
</dbReference>
<dbReference type="PRINTS" id="PR02008">
    <property type="entry name" value="RCMTFAMILY"/>
</dbReference>
<dbReference type="InterPro" id="IPR023270">
    <property type="entry name" value="RCMT_NCL1"/>
</dbReference>
<feature type="binding site" evidence="10">
    <location>
        <position position="308"/>
    </location>
    <ligand>
        <name>S-adenosyl-L-methionine</name>
        <dbReference type="ChEBI" id="CHEBI:59789"/>
    </ligand>
</feature>
<dbReference type="InterPro" id="IPR057286">
    <property type="entry name" value="PUA_NSUN2"/>
</dbReference>
<evidence type="ECO:0000256" key="3">
    <source>
        <dbReference type="ARBA" id="ARBA00022555"/>
    </source>
</evidence>
<sequence length="915" mass="101758">MGRGGKRGGRGGGRGRGRGGGNRDRQEWNDNRVSFDKVQKHNEKLERYYNDVLGLDDEERPEFWAALKRELPNSFRFAGSKGHALAVQRQLVERYIPEISKISHYDGTKVEPPRPVAWYPDNLAWWMTTPKNVVRKFPPFSAFQKYLVSETSVGNISRQEVVSMIPPLVMDLQPGMTVLDMCAAPGSKAAQLLEMVHRGEEGRIRQSLREHAQEDGREASPGVDIKVEDAAELEIDSNDDGRATGILIANDSDYKRAHMLIHQLKRLSSPNLIVTNHDATLYPSIKLPPSPDNPATNRYLKFDRILADVPCSGDGTTRKNVNLWQDWNPSNALGLYVTQVRILVRALQMLKAGGRVVYSTCSMNPVENEAVIASAIERCGGLEKVKLLPSDDKLPLLKRRPGLTDWSIMDKTGRVFRNFEEVQDEIRENGSTPALEKLVEGMFPPSFSPGSEIHFERCMRVYAHQQDTGGFFIAILEKQSEFRAKPESESKKIEPKPPISTLIEDITNGTKRKAEDSDEPSSSPKKSKLDEDALDKDDGSNPLLDAVSRSLNNNPKEVVDLTGADLPQQNPRTPPPGAQLDISTRPGDMRSDAAGSQPRPVNRNRNGQQFEEPFKYIAGDHVEVQSVETFYHLSPRFPRDRFMVRNSTGEPVKTIYYTSALVRDILTENEGKGIKFIHGGVKMFMKQDVQGDGVCKWRIQSEGMPILEGYVGEERVVRLYKKETFRKLLIEMFPKLSDEGWKDLDEIGERVNNIPMGCCVLRIEASDTEDGFSERMVLPLWRSLFSLNLMLAKEDRTAMLLRIFNDTTPLVNNSKGNNPKSEEKKDVAPGFKKEDGEIKVDVNPSIAAAAPIPEAGSEGLEVKPGPYGALVADSNSGAAVNDVKMEAIIKGEDTGGPEQQLNGTGGIEGQLGGVS</sequence>
<reference evidence="13" key="1">
    <citation type="submission" date="2019-07" db="EMBL/GenBank/DDBJ databases">
        <title>Hyphodiscus hymeniophilus genome sequencing and assembly.</title>
        <authorList>
            <person name="Kramer G."/>
            <person name="Nodwell J."/>
        </authorList>
    </citation>
    <scope>NUCLEOTIDE SEQUENCE</scope>
    <source>
        <strain evidence="13">ATCC 34498</strain>
    </source>
</reference>
<feature type="compositionally biased region" description="Basic and acidic residues" evidence="11">
    <location>
        <begin position="527"/>
        <end position="539"/>
    </location>
</feature>
<comment type="similarity">
    <text evidence="2 10">Belongs to the class I-like SAM-binding methyltransferase superfamily. RsmB/NOP family.</text>
</comment>
<dbReference type="GO" id="GO:0016428">
    <property type="term" value="F:tRNA (cytidine-5-)-methyltransferase activity"/>
    <property type="evidence" value="ECO:0007669"/>
    <property type="project" value="InterPro"/>
</dbReference>
<gene>
    <name evidence="13" type="ORF">D0Z07_4447</name>
</gene>
<feature type="region of interest" description="Disordered" evidence="11">
    <location>
        <begin position="483"/>
        <end position="606"/>
    </location>
</feature>
<accession>A0A9P7AXU3</accession>
<dbReference type="Proteomes" id="UP000785200">
    <property type="component" value="Unassembled WGS sequence"/>
</dbReference>
<evidence type="ECO:0000256" key="10">
    <source>
        <dbReference type="PROSITE-ProRule" id="PRU01023"/>
    </source>
</evidence>
<feature type="compositionally biased region" description="Basic and acidic residues" evidence="11">
    <location>
        <begin position="483"/>
        <end position="495"/>
    </location>
</feature>
<keyword evidence="14" id="KW-1185">Reference proteome</keyword>
<dbReference type="PROSITE" id="PS01153">
    <property type="entry name" value="NOL1_NOP2_SUN"/>
    <property type="match status" value="1"/>
</dbReference>
<evidence type="ECO:0000256" key="11">
    <source>
        <dbReference type="SAM" id="MobiDB-lite"/>
    </source>
</evidence>
<keyword evidence="4 10" id="KW-0489">Methyltransferase</keyword>
<keyword evidence="5 10" id="KW-0808">Transferase</keyword>
<dbReference type="GO" id="GO:0000049">
    <property type="term" value="F:tRNA binding"/>
    <property type="evidence" value="ECO:0007669"/>
    <property type="project" value="UniProtKB-KW"/>
</dbReference>
<name>A0A9P7AXU3_9HELO</name>
<feature type="active site" description="Nucleophile" evidence="10">
    <location>
        <position position="361"/>
    </location>
</feature>
<evidence type="ECO:0000256" key="8">
    <source>
        <dbReference type="ARBA" id="ARBA00022884"/>
    </source>
</evidence>
<dbReference type="PANTHER" id="PTHR22808:SF1">
    <property type="entry name" value="RNA CYTOSINE-C(5)-METHYLTRANSFERASE NSUN2-RELATED"/>
    <property type="match status" value="1"/>
</dbReference>
<dbReference type="Pfam" id="PF25376">
    <property type="entry name" value="Pre-PUA_NSUN2"/>
    <property type="match status" value="1"/>
</dbReference>
<feature type="compositionally biased region" description="Basic and acidic residues" evidence="11">
    <location>
        <begin position="820"/>
        <end position="831"/>
    </location>
</feature>
<feature type="region of interest" description="Disordered" evidence="11">
    <location>
        <begin position="811"/>
        <end position="831"/>
    </location>
</feature>
<keyword evidence="8 10" id="KW-0694">RNA-binding</keyword>
<keyword evidence="3" id="KW-0820">tRNA-binding</keyword>
<dbReference type="AlphaFoldDB" id="A0A9P7AXU3"/>
<dbReference type="OrthoDB" id="6093671at2759"/>
<evidence type="ECO:0000313" key="13">
    <source>
        <dbReference type="EMBL" id="KAG0649349.1"/>
    </source>
</evidence>
<dbReference type="PRINTS" id="PR02011">
    <property type="entry name" value="RCMTNCL1"/>
</dbReference>
<feature type="compositionally biased region" description="Gly residues" evidence="11">
    <location>
        <begin position="903"/>
        <end position="915"/>
    </location>
</feature>
<feature type="binding site" evidence="10">
    <location>
        <position position="278"/>
    </location>
    <ligand>
        <name>S-adenosyl-L-methionine</name>
        <dbReference type="ChEBI" id="CHEBI:59789"/>
    </ligand>
</feature>
<dbReference type="GO" id="GO:0030488">
    <property type="term" value="P:tRNA methylation"/>
    <property type="evidence" value="ECO:0007669"/>
    <property type="project" value="TreeGrafter"/>
</dbReference>
<comment type="subcellular location">
    <subcellularLocation>
        <location evidence="1">Nucleus</location>
    </subcellularLocation>
</comment>
<feature type="compositionally biased region" description="Basic and acidic residues" evidence="11">
    <location>
        <begin position="21"/>
        <end position="35"/>
    </location>
</feature>
<dbReference type="InterPro" id="IPR029063">
    <property type="entry name" value="SAM-dependent_MTases_sf"/>
</dbReference>
<feature type="region of interest" description="Disordered" evidence="11">
    <location>
        <begin position="892"/>
        <end position="915"/>
    </location>
</feature>
<evidence type="ECO:0000256" key="7">
    <source>
        <dbReference type="ARBA" id="ARBA00022694"/>
    </source>
</evidence>
<keyword evidence="9" id="KW-0539">Nucleus</keyword>
<dbReference type="InterPro" id="IPR049560">
    <property type="entry name" value="MeTrfase_RsmB-F_NOP2_cat"/>
</dbReference>
<keyword evidence="6 10" id="KW-0949">S-adenosyl-L-methionine</keyword>
<dbReference type="Gene3D" id="3.40.50.150">
    <property type="entry name" value="Vaccinia Virus protein VP39"/>
    <property type="match status" value="1"/>
</dbReference>
<feature type="region of interest" description="Disordered" evidence="11">
    <location>
        <begin position="1"/>
        <end position="35"/>
    </location>
</feature>
<dbReference type="Pfam" id="PF25378">
    <property type="entry name" value="PUA_NSUN2"/>
    <property type="match status" value="1"/>
</dbReference>
<keyword evidence="7" id="KW-0819">tRNA processing</keyword>
<dbReference type="InterPro" id="IPR023267">
    <property type="entry name" value="RCMT"/>
</dbReference>
<evidence type="ECO:0000256" key="2">
    <source>
        <dbReference type="ARBA" id="ARBA00007494"/>
    </source>
</evidence>
<dbReference type="SUPFAM" id="SSF53335">
    <property type="entry name" value="S-adenosyl-L-methionine-dependent methyltransferases"/>
    <property type="match status" value="1"/>
</dbReference>
<organism evidence="13 14">
    <name type="scientific">Hyphodiscus hymeniophilus</name>
    <dbReference type="NCBI Taxonomy" id="353542"/>
    <lineage>
        <taxon>Eukaryota</taxon>
        <taxon>Fungi</taxon>
        <taxon>Dikarya</taxon>
        <taxon>Ascomycota</taxon>
        <taxon>Pezizomycotina</taxon>
        <taxon>Leotiomycetes</taxon>
        <taxon>Helotiales</taxon>
        <taxon>Hyphodiscaceae</taxon>
        <taxon>Hyphodiscus</taxon>
    </lineage>
</organism>
<evidence type="ECO:0000256" key="5">
    <source>
        <dbReference type="ARBA" id="ARBA00022679"/>
    </source>
</evidence>
<feature type="binding site" evidence="10">
    <location>
        <begin position="182"/>
        <end position="188"/>
    </location>
    <ligand>
        <name>S-adenosyl-L-methionine</name>
        <dbReference type="ChEBI" id="CHEBI:59789"/>
    </ligand>
</feature>
<dbReference type="InterPro" id="IPR057285">
    <property type="entry name" value="Pre-PUA_NSUN2"/>
</dbReference>
<dbReference type="PROSITE" id="PS51686">
    <property type="entry name" value="SAM_MT_RSMB_NOP"/>
    <property type="match status" value="1"/>
</dbReference>
<comment type="caution">
    <text evidence="13">The sequence shown here is derived from an EMBL/GenBank/DDBJ whole genome shotgun (WGS) entry which is preliminary data.</text>
</comment>
<dbReference type="PANTHER" id="PTHR22808">
    <property type="entry name" value="NCL1 YEAST -RELATED NOL1/NOP2/FMU SUN DOMAIN-CONTAINING"/>
    <property type="match status" value="1"/>
</dbReference>
<feature type="binding site" evidence="10">
    <location>
        <position position="251"/>
    </location>
    <ligand>
        <name>S-adenosyl-L-methionine</name>
        <dbReference type="ChEBI" id="CHEBI:59789"/>
    </ligand>
</feature>
<dbReference type="GO" id="GO:0005634">
    <property type="term" value="C:nucleus"/>
    <property type="evidence" value="ECO:0007669"/>
    <property type="project" value="UniProtKB-SubCell"/>
</dbReference>
<evidence type="ECO:0000259" key="12">
    <source>
        <dbReference type="PROSITE" id="PS51686"/>
    </source>
</evidence>